<gene>
    <name evidence="2" type="ORF">F8C67_01415</name>
</gene>
<dbReference type="OrthoDB" id="662061at2"/>
<dbReference type="EMBL" id="WBVO01000001">
    <property type="protein sequence ID" value="KAB2814420.1"/>
    <property type="molecule type" value="Genomic_DNA"/>
</dbReference>
<reference evidence="2 3" key="1">
    <citation type="submission" date="2019-09" db="EMBL/GenBank/DDBJ databases">
        <title>Genomes of family Cryomorphaceae.</title>
        <authorList>
            <person name="Bowman J.P."/>
        </authorList>
    </citation>
    <scope>NUCLEOTIDE SEQUENCE [LARGE SCALE GENOMIC DNA]</scope>
    <source>
        <strain evidence="2 3">LMG 25704</strain>
    </source>
</reference>
<dbReference type="RefSeq" id="WP_151666000.1">
    <property type="nucleotide sequence ID" value="NZ_WBVO01000001.1"/>
</dbReference>
<evidence type="ECO:0000313" key="2">
    <source>
        <dbReference type="EMBL" id="KAB2814420.1"/>
    </source>
</evidence>
<dbReference type="Pfam" id="PF10504">
    <property type="entry name" value="DUF2452"/>
    <property type="match status" value="1"/>
</dbReference>
<dbReference type="AlphaFoldDB" id="A0A6N6RLI1"/>
<dbReference type="Proteomes" id="UP000468650">
    <property type="component" value="Unassembled WGS sequence"/>
</dbReference>
<evidence type="ECO:0000313" key="3">
    <source>
        <dbReference type="Proteomes" id="UP000468650"/>
    </source>
</evidence>
<sequence>MSEKDINPIDPDKITENPSTLPYAHTVGGAKITVPDLNRNRSRALEAMDHQTDQQLDQIREQIELLAEQAKKIQQRKELSEIIYAAQMGFKPEINHIYHLYLKEDQSYVLSMIGPDEWPGGMKYESFVYTLRLLADHTWDIVETSN</sequence>
<keyword evidence="3" id="KW-1185">Reference proteome</keyword>
<feature type="compositionally biased region" description="Basic and acidic residues" evidence="1">
    <location>
        <begin position="1"/>
        <end position="15"/>
    </location>
</feature>
<proteinExistence type="predicted"/>
<dbReference type="InterPro" id="IPR019534">
    <property type="entry name" value="DUF2452"/>
</dbReference>
<name>A0A6N6RLI1_9FLAO</name>
<protein>
    <submittedName>
        <fullName evidence="2">DUF2452 domain-containing protein</fullName>
    </submittedName>
</protein>
<feature type="region of interest" description="Disordered" evidence="1">
    <location>
        <begin position="1"/>
        <end position="20"/>
    </location>
</feature>
<organism evidence="2 3">
    <name type="scientific">Phaeocystidibacter luteus</name>
    <dbReference type="NCBI Taxonomy" id="911197"/>
    <lineage>
        <taxon>Bacteria</taxon>
        <taxon>Pseudomonadati</taxon>
        <taxon>Bacteroidota</taxon>
        <taxon>Flavobacteriia</taxon>
        <taxon>Flavobacteriales</taxon>
        <taxon>Phaeocystidibacteraceae</taxon>
        <taxon>Phaeocystidibacter</taxon>
    </lineage>
</organism>
<accession>A0A6N6RLI1</accession>
<evidence type="ECO:0000256" key="1">
    <source>
        <dbReference type="SAM" id="MobiDB-lite"/>
    </source>
</evidence>
<comment type="caution">
    <text evidence="2">The sequence shown here is derived from an EMBL/GenBank/DDBJ whole genome shotgun (WGS) entry which is preliminary data.</text>
</comment>